<proteinExistence type="inferred from homology"/>
<gene>
    <name evidence="5" type="ORF">HQN87_16195</name>
</gene>
<dbReference type="Proteomes" id="UP000711047">
    <property type="component" value="Unassembled WGS sequence"/>
</dbReference>
<evidence type="ECO:0000256" key="2">
    <source>
        <dbReference type="ARBA" id="ARBA00022676"/>
    </source>
</evidence>
<evidence type="ECO:0000256" key="3">
    <source>
        <dbReference type="ARBA" id="ARBA00022679"/>
    </source>
</evidence>
<dbReference type="InterPro" id="IPR029044">
    <property type="entry name" value="Nucleotide-diphossugar_trans"/>
</dbReference>
<dbReference type="Gene3D" id="3.90.550.10">
    <property type="entry name" value="Spore Coat Polysaccharide Biosynthesis Protein SpsA, Chain A"/>
    <property type="match status" value="1"/>
</dbReference>
<comment type="caution">
    <text evidence="5">The sequence shown here is derived from an EMBL/GenBank/DDBJ whole genome shotgun (WGS) entry which is preliminary data.</text>
</comment>
<dbReference type="InterPro" id="IPR001173">
    <property type="entry name" value="Glyco_trans_2-like"/>
</dbReference>
<reference evidence="5 6" key="1">
    <citation type="submission" date="2020-05" db="EMBL/GenBank/DDBJ databases">
        <title>Paenibacillus glebae, sp. nov., Paenibacillus humi sp. nov., Paenibacillus pedi sp. nov., Paenibacillus terrestris sp. nov. and Paenibacillus terricola sp. nov., isolated from a forest top soil sample.</title>
        <authorList>
            <person name="Qi S."/>
            <person name="Carlier A."/>
            <person name="Cnockaert M."/>
            <person name="Vandamme P."/>
        </authorList>
    </citation>
    <scope>NUCLEOTIDE SEQUENCE [LARGE SCALE GENOMIC DNA]</scope>
    <source>
        <strain evidence="5 6">LMG 29502</strain>
    </source>
</reference>
<comment type="similarity">
    <text evidence="1">Belongs to the glycosyltransferase 2 family.</text>
</comment>
<protein>
    <submittedName>
        <fullName evidence="5">Glycosyltransferase</fullName>
    </submittedName>
</protein>
<keyword evidence="3" id="KW-0808">Transferase</keyword>
<dbReference type="RefSeq" id="WP_173135393.1">
    <property type="nucleotide sequence ID" value="NZ_JABMKX010000008.1"/>
</dbReference>
<dbReference type="Pfam" id="PF00535">
    <property type="entry name" value="Glycos_transf_2"/>
    <property type="match status" value="1"/>
</dbReference>
<keyword evidence="6" id="KW-1185">Reference proteome</keyword>
<name>A0ABX2DTW5_9BACL</name>
<dbReference type="PANTHER" id="PTHR22916:SF51">
    <property type="entry name" value="GLYCOSYLTRANSFERASE EPSH-RELATED"/>
    <property type="match status" value="1"/>
</dbReference>
<evidence type="ECO:0000256" key="1">
    <source>
        <dbReference type="ARBA" id="ARBA00006739"/>
    </source>
</evidence>
<dbReference type="EMBL" id="JABMKX010000008">
    <property type="protein sequence ID" value="NQX46881.1"/>
    <property type="molecule type" value="Genomic_DNA"/>
</dbReference>
<accession>A0ABX2DTW5</accession>
<dbReference type="PANTHER" id="PTHR22916">
    <property type="entry name" value="GLYCOSYLTRANSFERASE"/>
    <property type="match status" value="1"/>
</dbReference>
<evidence type="ECO:0000313" key="5">
    <source>
        <dbReference type="EMBL" id="NQX46881.1"/>
    </source>
</evidence>
<sequence>MKPEISIIVPIYNVELYLNKCVDSILAQSFSNFEVILVNDGSPDKCGEICEYYKELDPRVVVIHKQNGGLSDARNYGIEVARGRYIGFVDSDDWIEPDMYESLYSLITSHDADIAACGHYEVMDDVPLEKSFSHEVHVYNNAQGLDKLLEDKEIQNLAWDKLYKAELFAQVRYPVGKYFEDIFTTYKLFLQADKTVLLDSPKYMYLKRSDSITGAMNNKKYYDRFCAALEIYETIQDKNYPVAKEISLSRTVTEGIELCNYQLITGETAVNKEYLAELGGFLSKHISQILRNRTLRREMKTAALLILTSSTVYKMLYYSKLRLKGSNMI</sequence>
<dbReference type="CDD" id="cd00761">
    <property type="entry name" value="Glyco_tranf_GTA_type"/>
    <property type="match status" value="1"/>
</dbReference>
<dbReference type="SUPFAM" id="SSF53448">
    <property type="entry name" value="Nucleotide-diphospho-sugar transferases"/>
    <property type="match status" value="1"/>
</dbReference>
<feature type="domain" description="Glycosyltransferase 2-like" evidence="4">
    <location>
        <begin position="6"/>
        <end position="134"/>
    </location>
</feature>
<evidence type="ECO:0000259" key="4">
    <source>
        <dbReference type="Pfam" id="PF00535"/>
    </source>
</evidence>
<evidence type="ECO:0000313" key="6">
    <source>
        <dbReference type="Proteomes" id="UP000711047"/>
    </source>
</evidence>
<keyword evidence="2" id="KW-0328">Glycosyltransferase</keyword>
<organism evidence="5 6">
    <name type="scientific">Paenibacillus tritici</name>
    <dbReference type="NCBI Taxonomy" id="1873425"/>
    <lineage>
        <taxon>Bacteria</taxon>
        <taxon>Bacillati</taxon>
        <taxon>Bacillota</taxon>
        <taxon>Bacilli</taxon>
        <taxon>Bacillales</taxon>
        <taxon>Paenibacillaceae</taxon>
        <taxon>Paenibacillus</taxon>
    </lineage>
</organism>